<dbReference type="InterPro" id="IPR049082">
    <property type="entry name" value="T7SS_signal"/>
</dbReference>
<evidence type="ECO:0000256" key="1">
    <source>
        <dbReference type="SAM" id="MobiDB-lite"/>
    </source>
</evidence>
<evidence type="ECO:0000259" key="2">
    <source>
        <dbReference type="Pfam" id="PF21725"/>
    </source>
</evidence>
<dbReference type="Proteomes" id="UP000007842">
    <property type="component" value="Chromosome"/>
</dbReference>
<dbReference type="AlphaFoldDB" id="F8K1K5"/>
<feature type="compositionally biased region" description="Basic and acidic residues" evidence="1">
    <location>
        <begin position="127"/>
        <end position="147"/>
    </location>
</feature>
<gene>
    <name evidence="3" type="ordered locus">SCATT_25510</name>
</gene>
<name>F8K1K5_STREN</name>
<dbReference type="STRING" id="1003195.SCATT_25510"/>
<reference evidence="4" key="1">
    <citation type="submission" date="2011-12" db="EMBL/GenBank/DDBJ databases">
        <title>Complete genome sequence of Streptomyces cattleya strain DSM 46488.</title>
        <authorList>
            <person name="Ou H.-Y."/>
            <person name="Li P."/>
            <person name="Zhao C."/>
            <person name="O'Hagan D."/>
            <person name="Deng Z."/>
        </authorList>
    </citation>
    <scope>NUCLEOTIDE SEQUENCE [LARGE SCALE GENOMIC DNA]</scope>
    <source>
        <strain evidence="4">ATCC 35852 / DSM 46488 / JCM 4925 / NBRC 14057 / NRRL 8057</strain>
    </source>
</reference>
<dbReference type="Pfam" id="PF21725">
    <property type="entry name" value="T7SS_signal"/>
    <property type="match status" value="1"/>
</dbReference>
<accession>F8K1K5</accession>
<dbReference type="eggNOG" id="COG3209">
    <property type="taxonomic scope" value="Bacteria"/>
</dbReference>
<dbReference type="RefSeq" id="WP_014143304.1">
    <property type="nucleotide sequence ID" value="NC_016111.1"/>
</dbReference>
<dbReference type="PATRIC" id="fig|1003195.11.peg.4063"/>
<sequence length="446" mass="46509">MARSFPALGFDPTPGDVDETRTLAKQLSNIATDLTTTYNEISRVDCTAWHGKAATAFSNHVSHDVQPLIGKAKDSFSGAADALADWAVRLAAFQHRADDLERRAAAKQQDVTSTGNALNALKGDSSGGDHPDPAAKKKQDDLKDSHKSAQHALDSLRQEAEDLHGEYRREAVRIGHRLQKAGHIAPEKPGLLHSIAHGVEEAWDATKDWVKEHADLIKVISDFVSDLSGVLGMLAIITAPFEPLGAIFAGAAVATSAIALVGHLVAKAGGANVGWMSIGFDALGAIPGIGVFSKGVKVVDGAVAAGRAGELGNGFRGVTTIGRNIVGLGGDAVSAAKEFKLPSLGMRFLEGKSIALGGLKAGGVIKAEGFMNRLQLVSEAGYQYGQRLGVGGLKFVTGGRVNIDAMSGLGRGIDATVKIAPKLLSIPEHIGEAMHLYRGSHQPAAA</sequence>
<dbReference type="KEGG" id="scy:SCATT_25510"/>
<organism evidence="3 4">
    <name type="scientific">Streptantibioticus cattleyicolor (strain ATCC 35852 / DSM 46488 / JCM 4925 / NBRC 14057 / NRRL 8057)</name>
    <name type="common">Streptomyces cattleya</name>
    <dbReference type="NCBI Taxonomy" id="1003195"/>
    <lineage>
        <taxon>Bacteria</taxon>
        <taxon>Bacillati</taxon>
        <taxon>Actinomycetota</taxon>
        <taxon>Actinomycetes</taxon>
        <taxon>Kitasatosporales</taxon>
        <taxon>Streptomycetaceae</taxon>
        <taxon>Streptantibioticus</taxon>
    </lineage>
</organism>
<keyword evidence="4" id="KW-1185">Reference proteome</keyword>
<dbReference type="EMBL" id="CP003219">
    <property type="protein sequence ID" value="AEW94922.1"/>
    <property type="molecule type" value="Genomic_DNA"/>
</dbReference>
<dbReference type="OrthoDB" id="4140785at2"/>
<dbReference type="HOGENOM" id="CLU_052001_0_0_11"/>
<accession>G8WWN5</accession>
<proteinExistence type="predicted"/>
<feature type="region of interest" description="Disordered" evidence="1">
    <location>
        <begin position="104"/>
        <end position="151"/>
    </location>
</feature>
<feature type="domain" description="Putative T7SS secretion signal" evidence="2">
    <location>
        <begin position="15"/>
        <end position="189"/>
    </location>
</feature>
<evidence type="ECO:0000313" key="3">
    <source>
        <dbReference type="EMBL" id="AEW94922.1"/>
    </source>
</evidence>
<evidence type="ECO:0000313" key="4">
    <source>
        <dbReference type="Proteomes" id="UP000007842"/>
    </source>
</evidence>
<dbReference type="KEGG" id="sct:SCAT_2561"/>
<protein>
    <submittedName>
        <fullName evidence="3">Integral membrane protein</fullName>
    </submittedName>
</protein>